<dbReference type="Proteomes" id="UP001157034">
    <property type="component" value="Unassembled WGS sequence"/>
</dbReference>
<evidence type="ECO:0000313" key="3">
    <source>
        <dbReference type="Proteomes" id="UP001157034"/>
    </source>
</evidence>
<dbReference type="Gene3D" id="3.30.70.100">
    <property type="match status" value="1"/>
</dbReference>
<dbReference type="PROSITE" id="PS51502">
    <property type="entry name" value="S_R_A_B_BARREL"/>
    <property type="match status" value="1"/>
</dbReference>
<protein>
    <recommendedName>
        <fullName evidence="1">Stress-response A/B barrel domain-containing protein</fullName>
    </recommendedName>
</protein>
<evidence type="ECO:0000313" key="2">
    <source>
        <dbReference type="EMBL" id="GMA95841.1"/>
    </source>
</evidence>
<organism evidence="2 3">
    <name type="scientific">Pseudolysinimonas kribbensis</name>
    <dbReference type="NCBI Taxonomy" id="433641"/>
    <lineage>
        <taxon>Bacteria</taxon>
        <taxon>Bacillati</taxon>
        <taxon>Actinomycetota</taxon>
        <taxon>Actinomycetes</taxon>
        <taxon>Micrococcales</taxon>
        <taxon>Microbacteriaceae</taxon>
        <taxon>Pseudolysinimonas</taxon>
    </lineage>
</organism>
<accession>A0ABQ6KB42</accession>
<reference evidence="3" key="1">
    <citation type="journal article" date="2019" name="Int. J. Syst. Evol. Microbiol.">
        <title>The Global Catalogue of Microorganisms (GCM) 10K type strain sequencing project: providing services to taxonomists for standard genome sequencing and annotation.</title>
        <authorList>
            <consortium name="The Broad Institute Genomics Platform"/>
            <consortium name="The Broad Institute Genome Sequencing Center for Infectious Disease"/>
            <person name="Wu L."/>
            <person name="Ma J."/>
        </authorList>
    </citation>
    <scope>NUCLEOTIDE SEQUENCE [LARGE SCALE GENOMIC DNA]</scope>
    <source>
        <strain evidence="3">NBRC 108894</strain>
    </source>
</reference>
<sequence>MILHIAQFTWKPEVTAADVDALTTALEQMAAQIPQILSYRAAANLRVRPSTTDYACAAIVADADDLAAYLDHPLHKAVYDQHLGRMVAERAAAQLPIESGSFA</sequence>
<evidence type="ECO:0000259" key="1">
    <source>
        <dbReference type="PROSITE" id="PS51502"/>
    </source>
</evidence>
<gene>
    <name evidence="2" type="ORF">GCM10025881_26650</name>
</gene>
<name>A0ABQ6KB42_9MICO</name>
<feature type="domain" description="Stress-response A/B barrel" evidence="1">
    <location>
        <begin position="2"/>
        <end position="95"/>
    </location>
</feature>
<dbReference type="Pfam" id="PF07876">
    <property type="entry name" value="Dabb"/>
    <property type="match status" value="1"/>
</dbReference>
<dbReference type="SMART" id="SM00886">
    <property type="entry name" value="Dabb"/>
    <property type="match status" value="1"/>
</dbReference>
<keyword evidence="3" id="KW-1185">Reference proteome</keyword>
<dbReference type="EMBL" id="BSVB01000001">
    <property type="protein sequence ID" value="GMA95841.1"/>
    <property type="molecule type" value="Genomic_DNA"/>
</dbReference>
<dbReference type="InterPro" id="IPR013097">
    <property type="entry name" value="Dabb"/>
</dbReference>
<dbReference type="InterPro" id="IPR011008">
    <property type="entry name" value="Dimeric_a/b-barrel"/>
</dbReference>
<proteinExistence type="predicted"/>
<comment type="caution">
    <text evidence="2">The sequence shown here is derived from an EMBL/GenBank/DDBJ whole genome shotgun (WGS) entry which is preliminary data.</text>
</comment>
<dbReference type="SUPFAM" id="SSF54909">
    <property type="entry name" value="Dimeric alpha+beta barrel"/>
    <property type="match status" value="1"/>
</dbReference>